<gene>
    <name evidence="6" type="ORF">FH972_000781</name>
</gene>
<feature type="region of interest" description="Disordered" evidence="4">
    <location>
        <begin position="19"/>
        <end position="56"/>
    </location>
</feature>
<dbReference type="GO" id="GO:0008289">
    <property type="term" value="F:lipid binding"/>
    <property type="evidence" value="ECO:0007669"/>
    <property type="project" value="InterPro"/>
</dbReference>
<evidence type="ECO:0000256" key="3">
    <source>
        <dbReference type="ARBA" id="ARBA00023136"/>
    </source>
</evidence>
<keyword evidence="2" id="KW-0813">Transport</keyword>
<dbReference type="PROSITE" id="PS50191">
    <property type="entry name" value="CRAL_TRIO"/>
    <property type="match status" value="1"/>
</dbReference>
<dbReference type="PANTHER" id="PTHR45932:SF2">
    <property type="entry name" value="PATELLIN-4"/>
    <property type="match status" value="1"/>
</dbReference>
<dbReference type="InterPro" id="IPR036865">
    <property type="entry name" value="CRAL-TRIO_dom_sf"/>
</dbReference>
<dbReference type="InterPro" id="IPR036273">
    <property type="entry name" value="CRAL/TRIO_N_dom_sf"/>
</dbReference>
<feature type="compositionally biased region" description="Basic and acidic residues" evidence="4">
    <location>
        <begin position="91"/>
        <end position="122"/>
    </location>
</feature>
<comment type="subcellular location">
    <subcellularLocation>
        <location evidence="1">Membrane</location>
    </subcellularLocation>
</comment>
<dbReference type="Gene3D" id="3.40.525.10">
    <property type="entry name" value="CRAL-TRIO lipid binding domain"/>
    <property type="match status" value="1"/>
</dbReference>
<dbReference type="SMART" id="SM01100">
    <property type="entry name" value="CRAL_TRIO_N"/>
    <property type="match status" value="1"/>
</dbReference>
<feature type="region of interest" description="Disordered" evidence="4">
    <location>
        <begin position="91"/>
        <end position="142"/>
    </location>
</feature>
<dbReference type="AlphaFoldDB" id="A0A5N6Q9S9"/>
<dbReference type="CDD" id="cd00170">
    <property type="entry name" value="SEC14"/>
    <property type="match status" value="1"/>
</dbReference>
<sequence>MTVEETQVAEVVVAGEETKKVTEETEKVFQGDDEVKDVDESKPKTVQKSSSYKEESNFLTDLKEFERKALAELKVKLEEAILGNNLYRKEDPKKTEEKPAAEEKEGEESEKSVEEAAENKEEEKEEGVEKEEAAVECEEEKKPDTDISLWGAPLLPSKGAEGTDVVLLKFLRAREFKVNDALEMLRKTLQWRKAAEIDSILDDELCADLSSAAYMNGVDREGHPVCYNIFGVFDSEELYQKTFGTDEKRRQFLRWRCQLMEKGIQKLDLKPGGASSLIQINDLKKSPGPAKKELRIATKQAIGIFQDNYPELVAKNIFINVPFWYYALNALISPFLTQRTKSKFVVARPARVTETLLKYISVEEIPVNYGGFKRENDFEFSVKDGSVSELILKAGSTEIIEIPALEVGTTLVWDLTVLGWEVNYKEEFVPVDEGSYTIIVQKAKKMGSQEGPIRNSFIANEPGKVVLTIENMSSKKKRVLHRCKANKSC</sequence>
<dbReference type="Pfam" id="PF25099">
    <property type="entry name" value="GOLD_PATL1_C"/>
    <property type="match status" value="1"/>
</dbReference>
<feature type="compositionally biased region" description="Basic and acidic residues" evidence="4">
    <location>
        <begin position="19"/>
        <end position="30"/>
    </location>
</feature>
<dbReference type="InterPro" id="IPR044834">
    <property type="entry name" value="PATL"/>
</dbReference>
<dbReference type="EMBL" id="CM017321">
    <property type="protein sequence ID" value="KAE7996032.1"/>
    <property type="molecule type" value="Genomic_DNA"/>
</dbReference>
<feature type="compositionally biased region" description="Acidic residues" evidence="4">
    <location>
        <begin position="123"/>
        <end position="138"/>
    </location>
</feature>
<evidence type="ECO:0000313" key="7">
    <source>
        <dbReference type="Proteomes" id="UP000327013"/>
    </source>
</evidence>
<feature type="domain" description="CRAL-TRIO" evidence="5">
    <location>
        <begin position="202"/>
        <end position="377"/>
    </location>
</feature>
<proteinExistence type="predicted"/>
<dbReference type="InterPro" id="IPR056794">
    <property type="entry name" value="PATL1-6_C_GOLD"/>
</dbReference>
<reference evidence="6 7" key="1">
    <citation type="submission" date="2019-06" db="EMBL/GenBank/DDBJ databases">
        <title>A chromosomal-level reference genome of Carpinus fangiana (Coryloideae, Betulaceae).</title>
        <authorList>
            <person name="Yang X."/>
            <person name="Wang Z."/>
            <person name="Zhang L."/>
            <person name="Hao G."/>
            <person name="Liu J."/>
            <person name="Yang Y."/>
        </authorList>
    </citation>
    <scope>NUCLEOTIDE SEQUENCE [LARGE SCALE GENOMIC DNA]</scope>
    <source>
        <strain evidence="6">Cfa_2016G</strain>
        <tissue evidence="6">Leaf</tissue>
    </source>
</reference>
<evidence type="ECO:0000313" key="6">
    <source>
        <dbReference type="EMBL" id="KAE7996032.1"/>
    </source>
</evidence>
<evidence type="ECO:0000256" key="4">
    <source>
        <dbReference type="SAM" id="MobiDB-lite"/>
    </source>
</evidence>
<dbReference type="SMART" id="SM00516">
    <property type="entry name" value="SEC14"/>
    <property type="match status" value="1"/>
</dbReference>
<keyword evidence="3" id="KW-0472">Membrane</keyword>
<accession>A0A5N6Q9S9</accession>
<dbReference type="OrthoDB" id="75724at2759"/>
<dbReference type="InterPro" id="IPR011074">
    <property type="entry name" value="CRAL/TRIO_N_dom"/>
</dbReference>
<name>A0A5N6Q9S9_9ROSI</name>
<dbReference type="Proteomes" id="UP000327013">
    <property type="component" value="Chromosome 1"/>
</dbReference>
<dbReference type="SUPFAM" id="SSF46938">
    <property type="entry name" value="CRAL/TRIO N-terminal domain"/>
    <property type="match status" value="1"/>
</dbReference>
<keyword evidence="7" id="KW-1185">Reference proteome</keyword>
<evidence type="ECO:0000256" key="1">
    <source>
        <dbReference type="ARBA" id="ARBA00004370"/>
    </source>
</evidence>
<dbReference type="Pfam" id="PF03765">
    <property type="entry name" value="CRAL_TRIO_N"/>
    <property type="match status" value="1"/>
</dbReference>
<protein>
    <recommendedName>
        <fullName evidence="5">CRAL-TRIO domain-containing protein</fullName>
    </recommendedName>
</protein>
<organism evidence="6 7">
    <name type="scientific">Carpinus fangiana</name>
    <dbReference type="NCBI Taxonomy" id="176857"/>
    <lineage>
        <taxon>Eukaryota</taxon>
        <taxon>Viridiplantae</taxon>
        <taxon>Streptophyta</taxon>
        <taxon>Embryophyta</taxon>
        <taxon>Tracheophyta</taxon>
        <taxon>Spermatophyta</taxon>
        <taxon>Magnoliopsida</taxon>
        <taxon>eudicotyledons</taxon>
        <taxon>Gunneridae</taxon>
        <taxon>Pentapetalae</taxon>
        <taxon>rosids</taxon>
        <taxon>fabids</taxon>
        <taxon>Fagales</taxon>
        <taxon>Betulaceae</taxon>
        <taxon>Carpinus</taxon>
    </lineage>
</organism>
<evidence type="ECO:0000256" key="2">
    <source>
        <dbReference type="ARBA" id="ARBA00022448"/>
    </source>
</evidence>
<dbReference type="GO" id="GO:0016020">
    <property type="term" value="C:membrane"/>
    <property type="evidence" value="ECO:0007669"/>
    <property type="project" value="UniProtKB-SubCell"/>
</dbReference>
<dbReference type="Pfam" id="PF00650">
    <property type="entry name" value="CRAL_TRIO"/>
    <property type="match status" value="1"/>
</dbReference>
<evidence type="ECO:0000259" key="5">
    <source>
        <dbReference type="PROSITE" id="PS50191"/>
    </source>
</evidence>
<dbReference type="PANTHER" id="PTHR45932">
    <property type="entry name" value="PATELLIN-1"/>
    <property type="match status" value="1"/>
</dbReference>
<dbReference type="InterPro" id="IPR001251">
    <property type="entry name" value="CRAL-TRIO_dom"/>
</dbReference>
<dbReference type="SUPFAM" id="SSF52087">
    <property type="entry name" value="CRAL/TRIO domain"/>
    <property type="match status" value="1"/>
</dbReference>